<keyword evidence="3 6" id="KW-0812">Transmembrane</keyword>
<keyword evidence="4 6" id="KW-1133">Transmembrane helix</keyword>
<proteinExistence type="predicted"/>
<evidence type="ECO:0000256" key="4">
    <source>
        <dbReference type="ARBA" id="ARBA00022989"/>
    </source>
</evidence>
<dbReference type="InterPro" id="IPR004869">
    <property type="entry name" value="MMPL_dom"/>
</dbReference>
<feature type="transmembrane region" description="Helical" evidence="6">
    <location>
        <begin position="300"/>
        <end position="322"/>
    </location>
</feature>
<feature type="domain" description="SSD" evidence="7">
    <location>
        <begin position="553"/>
        <end position="702"/>
    </location>
</feature>
<dbReference type="SUPFAM" id="SSF82866">
    <property type="entry name" value="Multidrug efflux transporter AcrB transmembrane domain"/>
    <property type="match status" value="2"/>
</dbReference>
<name>A0AAE3NX56_9RHOB</name>
<feature type="transmembrane region" description="Helical" evidence="6">
    <location>
        <begin position="204"/>
        <end position="222"/>
    </location>
</feature>
<keyword evidence="9" id="KW-1185">Reference proteome</keyword>
<comment type="subcellular location">
    <subcellularLocation>
        <location evidence="1">Cell membrane</location>
        <topology evidence="1">Multi-pass membrane protein</topology>
    </subcellularLocation>
</comment>
<dbReference type="GO" id="GO:0005886">
    <property type="term" value="C:plasma membrane"/>
    <property type="evidence" value="ECO:0007669"/>
    <property type="project" value="UniProtKB-SubCell"/>
</dbReference>
<evidence type="ECO:0000256" key="3">
    <source>
        <dbReference type="ARBA" id="ARBA00022692"/>
    </source>
</evidence>
<feature type="transmembrane region" description="Helical" evidence="6">
    <location>
        <begin position="376"/>
        <end position="399"/>
    </location>
</feature>
<keyword evidence="5 6" id="KW-0472">Membrane</keyword>
<accession>A0AAE3NX56</accession>
<dbReference type="RefSeq" id="WP_275569830.1">
    <property type="nucleotide sequence ID" value="NZ_JARGYC010000122.1"/>
</dbReference>
<protein>
    <submittedName>
        <fullName evidence="8">MMPL family transporter</fullName>
    </submittedName>
</protein>
<sequence length="710" mass="74967">MVEALRSRPRSACLFFLLTVIVSASFAVFHLSIKGDVARALKGDSAAYRANTELENRFGAPSKDEILFVTAGDLGDAETFAAFEDLVLSLQLSPGVAGVISIFSLPDPSGLGLNYLSREGIGDAAPSERLDRLLQAAPLAPYLLSEDRNATLVTVIPDRSVPLEDRLAALEAEIAAADPALTVKPVGLAALQREISSALMADQAFIAPASTLLCVLFALFLFRSWRTAILCAVPSVLGLSWTVGAMALLGIPFDPFMAIIPTLIIVLGIADSVHVFYAVMRHRDRCDIGRALVLGLNETIPAVILAALTTALAFVCLSLVGSPTLSNVALVGPIGMAMTTLAVYLALPPAALLLLGDRAEGRPDPLRFRGLAGLAIRVLPANRIITFIAFASLALLLAAQTQTVIGFRLMEHVPKGGEFRETLERLKASLPGSDQAFVVLEAADPRPGLSPEDRALLARAGRALYGTGDGFVPPRDMRESDAAALRRFEAADGGAFALPVVGSLDRSWQEILGAAEAVSEDLKDAGLENAQVVGYSLMASVELPRVVQELRVAFYVAVGLVALLAALLTRSVRIAALSMVPNLLPILGVEAWLFLTDRPLTIIGGIAFTVAFGIAVDDTIHLLNRLRLARPRGAPVDRAAIETALRAASAPILTTSLILLAGFATTAFSLLPSVSVFGQLTAVAMLLAAIADLFLFPSLLCWGAIGARTR</sequence>
<evidence type="ECO:0000313" key="9">
    <source>
        <dbReference type="Proteomes" id="UP001220964"/>
    </source>
</evidence>
<feature type="transmembrane region" description="Helical" evidence="6">
    <location>
        <begin position="257"/>
        <end position="279"/>
    </location>
</feature>
<evidence type="ECO:0000256" key="5">
    <source>
        <dbReference type="ARBA" id="ARBA00023136"/>
    </source>
</evidence>
<evidence type="ECO:0000313" key="8">
    <source>
        <dbReference type="EMBL" id="MDF0603716.1"/>
    </source>
</evidence>
<dbReference type="PROSITE" id="PS50156">
    <property type="entry name" value="SSD"/>
    <property type="match status" value="2"/>
</dbReference>
<feature type="transmembrane region" description="Helical" evidence="6">
    <location>
        <begin position="229"/>
        <end position="251"/>
    </location>
</feature>
<dbReference type="PANTHER" id="PTHR33406:SF12">
    <property type="entry name" value="BLR2997 PROTEIN"/>
    <property type="match status" value="1"/>
</dbReference>
<evidence type="ECO:0000256" key="2">
    <source>
        <dbReference type="ARBA" id="ARBA00022475"/>
    </source>
</evidence>
<keyword evidence="2" id="KW-1003">Cell membrane</keyword>
<dbReference type="PANTHER" id="PTHR33406">
    <property type="entry name" value="MEMBRANE PROTEIN MJ1562-RELATED"/>
    <property type="match status" value="1"/>
</dbReference>
<feature type="domain" description="SSD" evidence="7">
    <location>
        <begin position="242"/>
        <end position="353"/>
    </location>
</feature>
<evidence type="ECO:0000259" key="7">
    <source>
        <dbReference type="PROSITE" id="PS50156"/>
    </source>
</evidence>
<dbReference type="InterPro" id="IPR000731">
    <property type="entry name" value="SSD"/>
</dbReference>
<feature type="transmembrane region" description="Helical" evidence="6">
    <location>
        <begin position="683"/>
        <end position="705"/>
    </location>
</feature>
<dbReference type="EMBL" id="JARGYC010000122">
    <property type="protein sequence ID" value="MDF0603716.1"/>
    <property type="molecule type" value="Genomic_DNA"/>
</dbReference>
<feature type="transmembrane region" description="Helical" evidence="6">
    <location>
        <begin position="334"/>
        <end position="355"/>
    </location>
</feature>
<feature type="transmembrane region" description="Helical" evidence="6">
    <location>
        <begin position="552"/>
        <end position="569"/>
    </location>
</feature>
<dbReference type="Pfam" id="PF03176">
    <property type="entry name" value="MMPL"/>
    <property type="match status" value="2"/>
</dbReference>
<evidence type="ECO:0000256" key="1">
    <source>
        <dbReference type="ARBA" id="ARBA00004651"/>
    </source>
</evidence>
<feature type="transmembrane region" description="Helical" evidence="6">
    <location>
        <begin position="601"/>
        <end position="623"/>
    </location>
</feature>
<dbReference type="AlphaFoldDB" id="A0AAE3NX56"/>
<dbReference type="Proteomes" id="UP001220964">
    <property type="component" value="Unassembled WGS sequence"/>
</dbReference>
<comment type="caution">
    <text evidence="8">The sequence shown here is derived from an EMBL/GenBank/DDBJ whole genome shotgun (WGS) entry which is preliminary data.</text>
</comment>
<organism evidence="8 9">
    <name type="scientific">Psychromarinibacter sediminicola</name>
    <dbReference type="NCBI Taxonomy" id="3033385"/>
    <lineage>
        <taxon>Bacteria</taxon>
        <taxon>Pseudomonadati</taxon>
        <taxon>Pseudomonadota</taxon>
        <taxon>Alphaproteobacteria</taxon>
        <taxon>Rhodobacterales</taxon>
        <taxon>Paracoccaceae</taxon>
        <taxon>Psychromarinibacter</taxon>
    </lineage>
</organism>
<gene>
    <name evidence="8" type="ORF">P1J78_23620</name>
</gene>
<feature type="transmembrane region" description="Helical" evidence="6">
    <location>
        <begin position="644"/>
        <end position="671"/>
    </location>
</feature>
<feature type="transmembrane region" description="Helical" evidence="6">
    <location>
        <begin position="576"/>
        <end position="595"/>
    </location>
</feature>
<evidence type="ECO:0000256" key="6">
    <source>
        <dbReference type="SAM" id="Phobius"/>
    </source>
</evidence>
<dbReference type="Gene3D" id="1.20.1640.10">
    <property type="entry name" value="Multidrug efflux transporter AcrB transmembrane domain"/>
    <property type="match status" value="2"/>
</dbReference>
<reference evidence="8" key="1">
    <citation type="submission" date="2023-03" db="EMBL/GenBank/DDBJ databases">
        <title>Multiphase analysis and comparison of six strains from genera Psychromarinibacter, Lutimaribacter, and Maritimibacter, including a novel species: Psychromarinibacter sediminicola sp. nov.</title>
        <authorList>
            <person name="Wang Y.-H."/>
            <person name="Ye M.-Q."/>
            <person name="Du Z.-J."/>
        </authorList>
    </citation>
    <scope>NUCLEOTIDE SEQUENCE</scope>
    <source>
        <strain evidence="8">C21-152</strain>
    </source>
</reference>
<dbReference type="InterPro" id="IPR050545">
    <property type="entry name" value="Mycobact_MmpL"/>
</dbReference>